<feature type="compositionally biased region" description="Basic residues" evidence="1">
    <location>
        <begin position="300"/>
        <end position="310"/>
    </location>
</feature>
<feature type="compositionally biased region" description="Low complexity" evidence="1">
    <location>
        <begin position="100"/>
        <end position="123"/>
    </location>
</feature>
<dbReference type="Proteomes" id="UP000009131">
    <property type="component" value="Unassembled WGS sequence"/>
</dbReference>
<organism evidence="2 3">
    <name type="scientific">Mixia osmundae (strain CBS 9802 / IAM 14324 / JCM 22182 / KY 12970)</name>
    <dbReference type="NCBI Taxonomy" id="764103"/>
    <lineage>
        <taxon>Eukaryota</taxon>
        <taxon>Fungi</taxon>
        <taxon>Dikarya</taxon>
        <taxon>Basidiomycota</taxon>
        <taxon>Pucciniomycotina</taxon>
        <taxon>Mixiomycetes</taxon>
        <taxon>Mixiales</taxon>
        <taxon>Mixiaceae</taxon>
        <taxon>Mixia</taxon>
    </lineage>
</organism>
<protein>
    <submittedName>
        <fullName evidence="2">Uncharacterized protein</fullName>
    </submittedName>
</protein>
<comment type="caution">
    <text evidence="2">The sequence shown here is derived from an EMBL/GenBank/DDBJ whole genome shotgun (WGS) entry which is preliminary data.</text>
</comment>
<gene>
    <name evidence="2" type="primary">Mo00074</name>
    <name evidence="2" type="ORF">E5Q_00074</name>
</gene>
<feature type="compositionally biased region" description="Low complexity" evidence="1">
    <location>
        <begin position="253"/>
        <end position="265"/>
    </location>
</feature>
<feature type="compositionally biased region" description="Polar residues" evidence="1">
    <location>
        <begin position="273"/>
        <end position="283"/>
    </location>
</feature>
<reference evidence="2 3" key="2">
    <citation type="journal article" date="2012" name="Open Biol.">
        <title>Characteristics of nucleosomes and linker DNA regions on the genome of the basidiomycete Mixia osmundae revealed by mono- and dinucleosome mapping.</title>
        <authorList>
            <person name="Nishida H."/>
            <person name="Kondo S."/>
            <person name="Matsumoto T."/>
            <person name="Suzuki Y."/>
            <person name="Yoshikawa H."/>
            <person name="Taylor T.D."/>
            <person name="Sugiyama J."/>
        </authorList>
    </citation>
    <scope>NUCLEOTIDE SEQUENCE [LARGE SCALE GENOMIC DNA]</scope>
    <source>
        <strain evidence="3">CBS 9802 / IAM 14324 / JCM 22182 / KY 12970</strain>
    </source>
</reference>
<evidence type="ECO:0000313" key="2">
    <source>
        <dbReference type="EMBL" id="GAA93433.1"/>
    </source>
</evidence>
<proteinExistence type="predicted"/>
<feature type="region of interest" description="Disordered" evidence="1">
    <location>
        <begin position="232"/>
        <end position="323"/>
    </location>
</feature>
<feature type="region of interest" description="Disordered" evidence="1">
    <location>
        <begin position="97"/>
        <end position="208"/>
    </location>
</feature>
<accession>G7DS73</accession>
<evidence type="ECO:0000313" key="3">
    <source>
        <dbReference type="Proteomes" id="UP000009131"/>
    </source>
</evidence>
<keyword evidence="3" id="KW-1185">Reference proteome</keyword>
<name>G7DS73_MIXOS</name>
<dbReference type="EMBL" id="BABT02000004">
    <property type="protein sequence ID" value="GAA93433.1"/>
    <property type="molecule type" value="Genomic_DNA"/>
</dbReference>
<feature type="compositionally biased region" description="Basic residues" evidence="1">
    <location>
        <begin position="239"/>
        <end position="252"/>
    </location>
</feature>
<feature type="region of interest" description="Disordered" evidence="1">
    <location>
        <begin position="45"/>
        <end position="77"/>
    </location>
</feature>
<evidence type="ECO:0000256" key="1">
    <source>
        <dbReference type="SAM" id="MobiDB-lite"/>
    </source>
</evidence>
<dbReference type="HOGENOM" id="CLU_860762_0_0_1"/>
<dbReference type="OMA" id="TEWAITT"/>
<feature type="compositionally biased region" description="Basic and acidic residues" evidence="1">
    <location>
        <begin position="311"/>
        <end position="323"/>
    </location>
</feature>
<dbReference type="RefSeq" id="XP_014566102.1">
    <property type="nucleotide sequence ID" value="XM_014710616.1"/>
</dbReference>
<reference evidence="2 3" key="1">
    <citation type="journal article" date="2011" name="J. Gen. Appl. Microbiol.">
        <title>Draft genome sequencing of the enigmatic basidiomycete Mixia osmundae.</title>
        <authorList>
            <person name="Nishida H."/>
            <person name="Nagatsuka Y."/>
            <person name="Sugiyama J."/>
        </authorList>
    </citation>
    <scope>NUCLEOTIDE SEQUENCE [LARGE SCALE GENOMIC DNA]</scope>
    <source>
        <strain evidence="3">CBS 9802 / IAM 14324 / JCM 22182 / KY 12970</strain>
    </source>
</reference>
<dbReference type="eggNOG" id="ENOG502T26B">
    <property type="taxonomic scope" value="Eukaryota"/>
</dbReference>
<sequence length="323" mass="34662">MSEAKPDPASEEHWDPLAFQTELDAAFASRRALVDSWIPDTYLAKHGRQSADGPPPALSTRPAKLGLGAIPAKGSTLPQAELAKKLLRPAERTRLGVFRTDASGSKQSTSSSTLSAAIEGGDQSSDEESSRANAIKPRHLASSSAANGHLSAKNKPIPDQQIGQTSLPSKAKDALGSPETAGNREPNEPALFATPSPQKPVPTREAPWGVATVPTGSFYGARPPNLASKYAIDASLHGKERKKAQKAARKAQKQAARSRAQPSSAMLDEPQPETLQPSPSSIRSADLTEASVRDEPISKSKARREKRKQRRDNSLEMKRQRHE</sequence>
<dbReference type="AlphaFoldDB" id="G7DS73"/>
<dbReference type="InParanoid" id="G7DS73"/>